<evidence type="ECO:0000313" key="1">
    <source>
        <dbReference type="EMBL" id="VDL92375.1"/>
    </source>
</evidence>
<dbReference type="AlphaFoldDB" id="A0A183SP42"/>
<proteinExistence type="predicted"/>
<dbReference type="Proteomes" id="UP000275846">
    <property type="component" value="Unassembled WGS sequence"/>
</dbReference>
<reference evidence="3" key="1">
    <citation type="submission" date="2016-06" db="UniProtKB">
        <authorList>
            <consortium name="WormBaseParasite"/>
        </authorList>
    </citation>
    <scope>IDENTIFICATION</scope>
</reference>
<evidence type="ECO:0000313" key="3">
    <source>
        <dbReference type="WBParaSite" id="SSLN_0000618301-mRNA-1"/>
    </source>
</evidence>
<organism evidence="3">
    <name type="scientific">Schistocephalus solidus</name>
    <name type="common">Tapeworm</name>
    <dbReference type="NCBI Taxonomy" id="70667"/>
    <lineage>
        <taxon>Eukaryota</taxon>
        <taxon>Metazoa</taxon>
        <taxon>Spiralia</taxon>
        <taxon>Lophotrochozoa</taxon>
        <taxon>Platyhelminthes</taxon>
        <taxon>Cestoda</taxon>
        <taxon>Eucestoda</taxon>
        <taxon>Diphyllobothriidea</taxon>
        <taxon>Diphyllobothriidae</taxon>
        <taxon>Schistocephalus</taxon>
    </lineage>
</organism>
<keyword evidence="2" id="KW-1185">Reference proteome</keyword>
<dbReference type="WBParaSite" id="SSLN_0000618301-mRNA-1">
    <property type="protein sequence ID" value="SSLN_0000618301-mRNA-1"/>
    <property type="gene ID" value="SSLN_0000618301"/>
</dbReference>
<evidence type="ECO:0000313" key="2">
    <source>
        <dbReference type="Proteomes" id="UP000275846"/>
    </source>
</evidence>
<gene>
    <name evidence="1" type="ORF">SSLN_LOCUS5990</name>
</gene>
<name>A0A183SP42_SCHSO</name>
<sequence length="88" mass="9348">MFLRKHRCASAKCVPAAGVAMLVATPDDVVVFVIVVMVVDDDKVENDELDAEFVDIEDEVVDADDVAVVSAPASIARGGSAVSRLVFR</sequence>
<reference evidence="1 2" key="2">
    <citation type="submission" date="2018-11" db="EMBL/GenBank/DDBJ databases">
        <authorList>
            <consortium name="Pathogen Informatics"/>
        </authorList>
    </citation>
    <scope>NUCLEOTIDE SEQUENCE [LARGE SCALE GENOMIC DNA]</scope>
    <source>
        <strain evidence="1 2">NST_G2</strain>
    </source>
</reference>
<dbReference type="EMBL" id="UYSU01033492">
    <property type="protein sequence ID" value="VDL92375.1"/>
    <property type="molecule type" value="Genomic_DNA"/>
</dbReference>
<accession>A0A183SP42</accession>
<protein>
    <submittedName>
        <fullName evidence="3">Secreted protein</fullName>
    </submittedName>
</protein>